<dbReference type="InterPro" id="IPR012337">
    <property type="entry name" value="RNaseH-like_sf"/>
</dbReference>
<dbReference type="GO" id="GO:0004523">
    <property type="term" value="F:RNA-DNA hybrid ribonuclease activity"/>
    <property type="evidence" value="ECO:0007669"/>
    <property type="project" value="InterPro"/>
</dbReference>
<keyword evidence="3" id="KW-1185">Reference proteome</keyword>
<feature type="domain" description="RNase H type-1" evidence="1">
    <location>
        <begin position="18"/>
        <end position="136"/>
    </location>
</feature>
<evidence type="ECO:0000313" key="3">
    <source>
        <dbReference type="Proteomes" id="UP000593577"/>
    </source>
</evidence>
<dbReference type="AlphaFoldDB" id="A0A7J8YLF3"/>
<dbReference type="Gene3D" id="3.30.420.10">
    <property type="entry name" value="Ribonuclease H-like superfamily/Ribonuclease H"/>
    <property type="match status" value="1"/>
</dbReference>
<dbReference type="SUPFAM" id="SSF53098">
    <property type="entry name" value="Ribonuclease H-like"/>
    <property type="match status" value="1"/>
</dbReference>
<proteinExistence type="predicted"/>
<evidence type="ECO:0000313" key="2">
    <source>
        <dbReference type="EMBL" id="MBA0700436.1"/>
    </source>
</evidence>
<dbReference type="InterPro" id="IPR002156">
    <property type="entry name" value="RNaseH_domain"/>
</dbReference>
<dbReference type="GO" id="GO:0003676">
    <property type="term" value="F:nucleic acid binding"/>
    <property type="evidence" value="ECO:0007669"/>
    <property type="project" value="InterPro"/>
</dbReference>
<dbReference type="InterPro" id="IPR053151">
    <property type="entry name" value="RNase_H-like"/>
</dbReference>
<gene>
    <name evidence="2" type="ORF">Goari_026963</name>
</gene>
<dbReference type="CDD" id="cd06222">
    <property type="entry name" value="RNase_H_like"/>
    <property type="match status" value="1"/>
</dbReference>
<reference evidence="2 3" key="1">
    <citation type="journal article" date="2019" name="Genome Biol. Evol.">
        <title>Insights into the evolution of the New World diploid cottons (Gossypium, subgenus Houzingenia) based on genome sequencing.</title>
        <authorList>
            <person name="Grover C.E."/>
            <person name="Arick M.A. 2nd"/>
            <person name="Thrash A."/>
            <person name="Conover J.L."/>
            <person name="Sanders W.S."/>
            <person name="Peterson D.G."/>
            <person name="Frelichowski J.E."/>
            <person name="Scheffler J.A."/>
            <person name="Scheffler B.E."/>
            <person name="Wendel J.F."/>
        </authorList>
    </citation>
    <scope>NUCLEOTIDE SEQUENCE [LARGE SCALE GENOMIC DNA]</scope>
    <source>
        <strain evidence="2">185</strain>
        <tissue evidence="2">Leaf</tissue>
    </source>
</reference>
<dbReference type="EMBL" id="JABFAA010016643">
    <property type="protein sequence ID" value="MBA0700436.1"/>
    <property type="molecule type" value="Genomic_DNA"/>
</dbReference>
<dbReference type="PANTHER" id="PTHR47723">
    <property type="entry name" value="OS05G0353850 PROTEIN"/>
    <property type="match status" value="1"/>
</dbReference>
<protein>
    <recommendedName>
        <fullName evidence="1">RNase H type-1 domain-containing protein</fullName>
    </recommendedName>
</protein>
<feature type="non-terminal residue" evidence="2">
    <location>
        <position position="168"/>
    </location>
</feature>
<name>A0A7J8YLF3_GOSAI</name>
<dbReference type="InterPro" id="IPR044730">
    <property type="entry name" value="RNase_H-like_dom_plant"/>
</dbReference>
<sequence>MCTLLHWSHMEKGWIKLNTDGAVSSSSPTASIGGVFKDLDANWLCGYSLAFGKGFVFKVEARAVLEDLFIAWEKGFRKIEVECDSALLVELLLTGGGANNSLVELRLLDQLLRRRWKVRICHIPRIQNVVADHMAKCTAIENSSLQLFEDPYASMQGLLFTDCDVSIL</sequence>
<comment type="caution">
    <text evidence="2">The sequence shown here is derived from an EMBL/GenBank/DDBJ whole genome shotgun (WGS) entry which is preliminary data.</text>
</comment>
<dbReference type="Pfam" id="PF13456">
    <property type="entry name" value="RVT_3"/>
    <property type="match status" value="1"/>
</dbReference>
<evidence type="ECO:0000259" key="1">
    <source>
        <dbReference type="Pfam" id="PF13456"/>
    </source>
</evidence>
<accession>A0A7J8YLF3</accession>
<dbReference type="Proteomes" id="UP000593577">
    <property type="component" value="Unassembled WGS sequence"/>
</dbReference>
<dbReference type="InterPro" id="IPR036397">
    <property type="entry name" value="RNaseH_sf"/>
</dbReference>
<dbReference type="PANTHER" id="PTHR47723:SF24">
    <property type="entry name" value="RNASE H TYPE-1 DOMAIN-CONTAINING PROTEIN"/>
    <property type="match status" value="1"/>
</dbReference>
<organism evidence="2 3">
    <name type="scientific">Gossypium aridum</name>
    <name type="common">American cotton</name>
    <name type="synonym">Erioxylum aridum</name>
    <dbReference type="NCBI Taxonomy" id="34290"/>
    <lineage>
        <taxon>Eukaryota</taxon>
        <taxon>Viridiplantae</taxon>
        <taxon>Streptophyta</taxon>
        <taxon>Embryophyta</taxon>
        <taxon>Tracheophyta</taxon>
        <taxon>Spermatophyta</taxon>
        <taxon>Magnoliopsida</taxon>
        <taxon>eudicotyledons</taxon>
        <taxon>Gunneridae</taxon>
        <taxon>Pentapetalae</taxon>
        <taxon>rosids</taxon>
        <taxon>malvids</taxon>
        <taxon>Malvales</taxon>
        <taxon>Malvaceae</taxon>
        <taxon>Malvoideae</taxon>
        <taxon>Gossypium</taxon>
    </lineage>
</organism>